<gene>
    <name evidence="1" type="ORF">SAMN05421781_0065</name>
</gene>
<proteinExistence type="predicted"/>
<dbReference type="Pfam" id="PF13170">
    <property type="entry name" value="DUF4003"/>
    <property type="match status" value="1"/>
</dbReference>
<protein>
    <recommendedName>
        <fullName evidence="3">DUF4003 domain-containing protein</fullName>
    </recommendedName>
</protein>
<dbReference type="AlphaFoldDB" id="A0A1H2PZW5"/>
<dbReference type="InterPro" id="IPR025062">
    <property type="entry name" value="DUF4003"/>
</dbReference>
<keyword evidence="2" id="KW-1185">Reference proteome</keyword>
<dbReference type="EMBL" id="FNNC01000001">
    <property type="protein sequence ID" value="SDW00425.1"/>
    <property type="molecule type" value="Genomic_DNA"/>
</dbReference>
<sequence>METQEQLTDITKQYLHTYEALKKKYPWHHSDARMFMLMASMYSLHQKSFDIDRFDRLQQTIKKKNSWFSPLRSHQRFPIAGMLDCLSSQPEDSWTGFKQLYSQLVQGPWGRGTSTYAAALSYYTFFRDDFSAVPAFTAWYEFLQESFPDLTSADYYPLHALYIHQFPGNKEQMIEHMNNAHHQLLERDFKKGNQIQYLSFLAALNLENINENAYFERFDDILDQWQAGQWHVRPFYYSLLGVLGFTPSFSSIIDDARSVHALLAEQSEFRRFQHFAVHISIQIAVAHHASNQGGSLTAALIDTQRAVALQALNSSTSASAAITL</sequence>
<dbReference type="RefSeq" id="WP_091610038.1">
    <property type="nucleotide sequence ID" value="NZ_FNNC01000001.1"/>
</dbReference>
<evidence type="ECO:0000313" key="2">
    <source>
        <dbReference type="Proteomes" id="UP000199488"/>
    </source>
</evidence>
<reference evidence="1 2" key="1">
    <citation type="submission" date="2016-10" db="EMBL/GenBank/DDBJ databases">
        <authorList>
            <person name="de Groot N.N."/>
        </authorList>
    </citation>
    <scope>NUCLEOTIDE SEQUENCE [LARGE SCALE GENOMIC DNA]</scope>
    <source>
        <strain evidence="1 2">DSM 23126</strain>
    </source>
</reference>
<organism evidence="1 2">
    <name type="scientific">Marinococcus luteus</name>
    <dbReference type="NCBI Taxonomy" id="1122204"/>
    <lineage>
        <taxon>Bacteria</taxon>
        <taxon>Bacillati</taxon>
        <taxon>Bacillota</taxon>
        <taxon>Bacilli</taxon>
        <taxon>Bacillales</taxon>
        <taxon>Bacillaceae</taxon>
        <taxon>Marinococcus</taxon>
    </lineage>
</organism>
<dbReference type="OrthoDB" id="1778393at2"/>
<dbReference type="Proteomes" id="UP000199488">
    <property type="component" value="Unassembled WGS sequence"/>
</dbReference>
<accession>A0A1H2PZW5</accession>
<evidence type="ECO:0008006" key="3">
    <source>
        <dbReference type="Google" id="ProtNLM"/>
    </source>
</evidence>
<name>A0A1H2PZW5_9BACI</name>
<evidence type="ECO:0000313" key="1">
    <source>
        <dbReference type="EMBL" id="SDW00425.1"/>
    </source>
</evidence>